<organism evidence="5 6">
    <name type="scientific">Lophium mytilinum</name>
    <dbReference type="NCBI Taxonomy" id="390894"/>
    <lineage>
        <taxon>Eukaryota</taxon>
        <taxon>Fungi</taxon>
        <taxon>Dikarya</taxon>
        <taxon>Ascomycota</taxon>
        <taxon>Pezizomycotina</taxon>
        <taxon>Dothideomycetes</taxon>
        <taxon>Pleosporomycetidae</taxon>
        <taxon>Mytilinidiales</taxon>
        <taxon>Mytilinidiaceae</taxon>
        <taxon>Lophium</taxon>
    </lineage>
</organism>
<dbReference type="InterPro" id="IPR033121">
    <property type="entry name" value="PEPTIDASE_A1"/>
</dbReference>
<dbReference type="Pfam" id="PF00026">
    <property type="entry name" value="Asp"/>
    <property type="match status" value="1"/>
</dbReference>
<evidence type="ECO:0000313" key="5">
    <source>
        <dbReference type="EMBL" id="KAF2501888.1"/>
    </source>
</evidence>
<evidence type="ECO:0000256" key="1">
    <source>
        <dbReference type="SAM" id="MobiDB-lite"/>
    </source>
</evidence>
<evidence type="ECO:0000259" key="4">
    <source>
        <dbReference type="PROSITE" id="PS51767"/>
    </source>
</evidence>
<keyword evidence="2" id="KW-1133">Transmembrane helix</keyword>
<dbReference type="Gene3D" id="2.40.70.10">
    <property type="entry name" value="Acid Proteases"/>
    <property type="match status" value="2"/>
</dbReference>
<evidence type="ECO:0000256" key="3">
    <source>
        <dbReference type="SAM" id="SignalP"/>
    </source>
</evidence>
<dbReference type="Proteomes" id="UP000799750">
    <property type="component" value="Unassembled WGS sequence"/>
</dbReference>
<keyword evidence="2" id="KW-0812">Transmembrane</keyword>
<dbReference type="OrthoDB" id="5361565at2759"/>
<sequence>MAHIVSACHSFKVFPRLGLAIACFAVRALADNCSFQAVELPITNVTGSGVTARGAVISVGLSLQQLATQVSSTKNTWIFDVNSPCSNPDWNSLKCAAFEGIPYNFHTSPTYKNTTNAVTGGKYTGFVAKDNLHAGNASIDAYSYATFTENPGDLGHSQHYLGLGVESTLLSALRSSSTIASRTWSYFYGLTGATTEHQMDGSVVLGGYDAAKTTGDSVVFSLGSNSCGYGGMAVTIMDFQLLFPSGKRASIFTDGGALGACVTPDFPGVIAMPHSPYYSNFESLAGMILDPSGNRSFGYDFFTMLYTSDSVFRGDIIITLSNGTDTLNITVPNHQLVRPEMSIDNNGELVANSSKMNLLMLDDRDVDQNDLAIIGRQFFTSAYLMVNYDDNEFTMWSANPTTAQNLRTVYNKDSSSCISVSTSPNPIGNPIGTPNTSPSTSPNTSPTPTPSHGLSSSAIVGIAIGGVGGLALVGLAIWFLRFRRRSPPLAEQPAEQPVGALPMDYPDYMAKHAQTVPSLAQEVPAADVMPHELQGMTRKPQELPA</sequence>
<accession>A0A6A6RAR4</accession>
<feature type="compositionally biased region" description="Low complexity" evidence="1">
    <location>
        <begin position="424"/>
        <end position="453"/>
    </location>
</feature>
<feature type="signal peptide" evidence="3">
    <location>
        <begin position="1"/>
        <end position="30"/>
    </location>
</feature>
<dbReference type="AlphaFoldDB" id="A0A6A6RAR4"/>
<feature type="domain" description="Peptidase A1" evidence="4">
    <location>
        <begin position="53"/>
        <end position="396"/>
    </location>
</feature>
<reference evidence="5" key="1">
    <citation type="journal article" date="2020" name="Stud. Mycol.">
        <title>101 Dothideomycetes genomes: a test case for predicting lifestyles and emergence of pathogens.</title>
        <authorList>
            <person name="Haridas S."/>
            <person name="Albert R."/>
            <person name="Binder M."/>
            <person name="Bloem J."/>
            <person name="Labutti K."/>
            <person name="Salamov A."/>
            <person name="Andreopoulos B."/>
            <person name="Baker S."/>
            <person name="Barry K."/>
            <person name="Bills G."/>
            <person name="Bluhm B."/>
            <person name="Cannon C."/>
            <person name="Castanera R."/>
            <person name="Culley D."/>
            <person name="Daum C."/>
            <person name="Ezra D."/>
            <person name="Gonzalez J."/>
            <person name="Henrissat B."/>
            <person name="Kuo A."/>
            <person name="Liang C."/>
            <person name="Lipzen A."/>
            <person name="Lutzoni F."/>
            <person name="Magnuson J."/>
            <person name="Mondo S."/>
            <person name="Nolan M."/>
            <person name="Ohm R."/>
            <person name="Pangilinan J."/>
            <person name="Park H.-J."/>
            <person name="Ramirez L."/>
            <person name="Alfaro M."/>
            <person name="Sun H."/>
            <person name="Tritt A."/>
            <person name="Yoshinaga Y."/>
            <person name="Zwiers L.-H."/>
            <person name="Turgeon B."/>
            <person name="Goodwin S."/>
            <person name="Spatafora J."/>
            <person name="Crous P."/>
            <person name="Grigoriev I."/>
        </authorList>
    </citation>
    <scope>NUCLEOTIDE SEQUENCE</scope>
    <source>
        <strain evidence="5">CBS 269.34</strain>
    </source>
</reference>
<keyword evidence="3" id="KW-0732">Signal</keyword>
<dbReference type="PANTHER" id="PTHR16861">
    <property type="entry name" value="GLYCOPROTEIN 38"/>
    <property type="match status" value="1"/>
</dbReference>
<keyword evidence="5" id="KW-0378">Hydrolase</keyword>
<evidence type="ECO:0000256" key="2">
    <source>
        <dbReference type="SAM" id="Phobius"/>
    </source>
</evidence>
<keyword evidence="2" id="KW-0472">Membrane</keyword>
<dbReference type="EMBL" id="MU004182">
    <property type="protein sequence ID" value="KAF2501888.1"/>
    <property type="molecule type" value="Genomic_DNA"/>
</dbReference>
<gene>
    <name evidence="5" type="ORF">BU16DRAFT_577950</name>
</gene>
<dbReference type="InterPro" id="IPR021109">
    <property type="entry name" value="Peptidase_aspartic_dom_sf"/>
</dbReference>
<feature type="region of interest" description="Disordered" evidence="1">
    <location>
        <begin position="419"/>
        <end position="453"/>
    </location>
</feature>
<protein>
    <submittedName>
        <fullName evidence="5">Acid protease</fullName>
    </submittedName>
</protein>
<dbReference type="GO" id="GO:0006508">
    <property type="term" value="P:proteolysis"/>
    <property type="evidence" value="ECO:0007669"/>
    <property type="project" value="UniProtKB-KW"/>
</dbReference>
<proteinExistence type="predicted"/>
<dbReference type="GO" id="GO:0008233">
    <property type="term" value="F:peptidase activity"/>
    <property type="evidence" value="ECO:0007669"/>
    <property type="project" value="UniProtKB-KW"/>
</dbReference>
<feature type="transmembrane region" description="Helical" evidence="2">
    <location>
        <begin position="458"/>
        <end position="480"/>
    </location>
</feature>
<name>A0A6A6RAR4_9PEZI</name>
<dbReference type="PROSITE" id="PS51767">
    <property type="entry name" value="PEPTIDASE_A1"/>
    <property type="match status" value="1"/>
</dbReference>
<dbReference type="SUPFAM" id="SSF50630">
    <property type="entry name" value="Acid proteases"/>
    <property type="match status" value="1"/>
</dbReference>
<evidence type="ECO:0000313" key="6">
    <source>
        <dbReference type="Proteomes" id="UP000799750"/>
    </source>
</evidence>
<keyword evidence="6" id="KW-1185">Reference proteome</keyword>
<feature type="chain" id="PRO_5025683112" evidence="3">
    <location>
        <begin position="31"/>
        <end position="545"/>
    </location>
</feature>
<keyword evidence="5" id="KW-0645">Protease</keyword>
<dbReference type="PANTHER" id="PTHR16861:SF4">
    <property type="entry name" value="SH3 DOMAIN PROTEIN (AFU_ORTHOLOGUE AFUA_1G13610)"/>
    <property type="match status" value="1"/>
</dbReference>